<dbReference type="InterPro" id="IPR023485">
    <property type="entry name" value="Ptyr_pPase"/>
</dbReference>
<proteinExistence type="inferred from homology"/>
<dbReference type="InterPro" id="IPR050438">
    <property type="entry name" value="LMW_PTPase"/>
</dbReference>
<evidence type="ECO:0000256" key="3">
    <source>
        <dbReference type="ARBA" id="ARBA00022912"/>
    </source>
</evidence>
<dbReference type="Proteomes" id="UP000075806">
    <property type="component" value="Unassembled WGS sequence"/>
</dbReference>
<sequence>MNKINILFVCTGNTCRSPMAEELLKAKAGERFEVRSAGIFASPGYPASEGTAQVLKNRNLDIQNHRAQLLTEELLGWADYVLTMTENHRAHILQQYSDEQGKIHSLSSFLGQAGEVVDPYGGPVEIYEMTAQQLDELLNQLIHKLS</sequence>
<dbReference type="PRINTS" id="PR00719">
    <property type="entry name" value="LMWPTPASE"/>
</dbReference>
<keyword evidence="3" id="KW-0904">Protein phosphatase</keyword>
<dbReference type="Pfam" id="PF01451">
    <property type="entry name" value="LMWPc"/>
    <property type="match status" value="1"/>
</dbReference>
<gene>
    <name evidence="6" type="ORF">AZF04_06830</name>
</gene>
<organism evidence="6 7">
    <name type="scientific">Alkalihalobacillus trypoxylicola</name>
    <dbReference type="NCBI Taxonomy" id="519424"/>
    <lineage>
        <taxon>Bacteria</taxon>
        <taxon>Bacillati</taxon>
        <taxon>Bacillota</taxon>
        <taxon>Bacilli</taxon>
        <taxon>Bacillales</taxon>
        <taxon>Bacillaceae</taxon>
        <taxon>Alkalihalobacillus</taxon>
    </lineage>
</organism>
<feature type="active site" description="Proton donor" evidence="4">
    <location>
        <position position="118"/>
    </location>
</feature>
<dbReference type="Gene3D" id="3.40.50.2300">
    <property type="match status" value="1"/>
</dbReference>
<feature type="active site" evidence="4">
    <location>
        <position position="16"/>
    </location>
</feature>
<evidence type="ECO:0000256" key="2">
    <source>
        <dbReference type="ARBA" id="ARBA00022801"/>
    </source>
</evidence>
<dbReference type="SMART" id="SM00226">
    <property type="entry name" value="LMWPc"/>
    <property type="match status" value="1"/>
</dbReference>
<dbReference type="CDD" id="cd16344">
    <property type="entry name" value="LMWPAP"/>
    <property type="match status" value="1"/>
</dbReference>
<dbReference type="GO" id="GO:0004725">
    <property type="term" value="F:protein tyrosine phosphatase activity"/>
    <property type="evidence" value="ECO:0007669"/>
    <property type="project" value="InterPro"/>
</dbReference>
<evidence type="ECO:0000313" key="6">
    <source>
        <dbReference type="EMBL" id="KYG29233.1"/>
    </source>
</evidence>
<dbReference type="SUPFAM" id="SSF52788">
    <property type="entry name" value="Phosphotyrosine protein phosphatases I"/>
    <property type="match status" value="1"/>
</dbReference>
<name>A0A161Q180_9BACI</name>
<dbReference type="STRING" id="519424.AZF04_06830"/>
<reference evidence="6" key="1">
    <citation type="submission" date="2016-02" db="EMBL/GenBank/DDBJ databases">
        <title>Genome sequence of Bacillus trypoxylicola KCTC 13244(T).</title>
        <authorList>
            <person name="Jeong H."/>
            <person name="Park S.-H."/>
            <person name="Choi S.-K."/>
        </authorList>
    </citation>
    <scope>NUCLEOTIDE SEQUENCE [LARGE SCALE GENOMIC DNA]</scope>
    <source>
        <strain evidence="6">KCTC 13244</strain>
    </source>
</reference>
<comment type="similarity">
    <text evidence="1">Belongs to the low molecular weight phosphotyrosine protein phosphatase family.</text>
</comment>
<dbReference type="InterPro" id="IPR036196">
    <property type="entry name" value="Ptyr_pPase_sf"/>
</dbReference>
<dbReference type="InterPro" id="IPR017867">
    <property type="entry name" value="Tyr_phospatase_low_mol_wt"/>
</dbReference>
<keyword evidence="2" id="KW-0378">Hydrolase</keyword>
<dbReference type="AlphaFoldDB" id="A0A161Q180"/>
<protein>
    <submittedName>
        <fullName evidence="6">Phosphatase</fullName>
    </submittedName>
</protein>
<dbReference type="RefSeq" id="WP_061949054.1">
    <property type="nucleotide sequence ID" value="NZ_LTAO01000023.1"/>
</dbReference>
<dbReference type="EMBL" id="LTAO01000023">
    <property type="protein sequence ID" value="KYG29233.1"/>
    <property type="molecule type" value="Genomic_DNA"/>
</dbReference>
<evidence type="ECO:0000256" key="1">
    <source>
        <dbReference type="ARBA" id="ARBA00011063"/>
    </source>
</evidence>
<evidence type="ECO:0000259" key="5">
    <source>
        <dbReference type="SMART" id="SM00226"/>
    </source>
</evidence>
<evidence type="ECO:0000313" key="7">
    <source>
        <dbReference type="Proteomes" id="UP000075806"/>
    </source>
</evidence>
<accession>A0A161Q180</accession>
<evidence type="ECO:0000256" key="4">
    <source>
        <dbReference type="PIRSR" id="PIRSR617867-1"/>
    </source>
</evidence>
<dbReference type="PANTHER" id="PTHR11717">
    <property type="entry name" value="LOW MOLECULAR WEIGHT PROTEIN TYROSINE PHOSPHATASE"/>
    <property type="match status" value="1"/>
</dbReference>
<dbReference type="PANTHER" id="PTHR11717:SF31">
    <property type="entry name" value="LOW MOLECULAR WEIGHT PROTEIN-TYROSINE-PHOSPHATASE ETP-RELATED"/>
    <property type="match status" value="1"/>
</dbReference>
<keyword evidence="7" id="KW-1185">Reference proteome</keyword>
<feature type="domain" description="Phosphotyrosine protein phosphatase I" evidence="5">
    <location>
        <begin position="4"/>
        <end position="144"/>
    </location>
</feature>
<feature type="active site" description="Nucleophile" evidence="4">
    <location>
        <position position="10"/>
    </location>
</feature>
<comment type="caution">
    <text evidence="6">The sequence shown here is derived from an EMBL/GenBank/DDBJ whole genome shotgun (WGS) entry which is preliminary data.</text>
</comment>